<evidence type="ECO:0000259" key="8">
    <source>
        <dbReference type="PROSITE" id="PS51740"/>
    </source>
</evidence>
<comment type="subunit">
    <text evidence="7">Forms oligomers.</text>
</comment>
<dbReference type="InterPro" id="IPR035642">
    <property type="entry name" value="MraZ_N"/>
</dbReference>
<dbReference type="PROSITE" id="PS51740">
    <property type="entry name" value="SPOVT_ABRB"/>
    <property type="match status" value="2"/>
</dbReference>
<reference evidence="9 10" key="1">
    <citation type="submission" date="2019-08" db="EMBL/GenBank/DDBJ databases">
        <title>Highly reduced genomes of protist endosymbionts show evolutionary convergence.</title>
        <authorList>
            <person name="George E."/>
            <person name="Husnik F."/>
            <person name="Tashyreva D."/>
            <person name="Prokopchuk G."/>
            <person name="Horak A."/>
            <person name="Kwong W.K."/>
            <person name="Lukes J."/>
            <person name="Keeling P.J."/>
        </authorList>
    </citation>
    <scope>NUCLEOTIDE SEQUENCE [LARGE SCALE GENOMIC DNA]</scope>
    <source>
        <strain evidence="9">1605</strain>
    </source>
</reference>
<dbReference type="KEGG" id="cip:FZC35_01875"/>
<dbReference type="InterPro" id="IPR007159">
    <property type="entry name" value="SpoVT-AbrB_dom"/>
</dbReference>
<dbReference type="PANTHER" id="PTHR34701:SF1">
    <property type="entry name" value="TRANSCRIPTIONAL REGULATOR MRAZ"/>
    <property type="match status" value="1"/>
</dbReference>
<evidence type="ECO:0000256" key="5">
    <source>
        <dbReference type="ARBA" id="ARBA00023125"/>
    </source>
</evidence>
<dbReference type="InterPro" id="IPR037914">
    <property type="entry name" value="SpoVT-AbrB_sf"/>
</dbReference>
<dbReference type="GO" id="GO:0005737">
    <property type="term" value="C:cytoplasm"/>
    <property type="evidence" value="ECO:0007669"/>
    <property type="project" value="UniProtKB-UniRule"/>
</dbReference>
<feature type="domain" description="SpoVT-AbrB" evidence="8">
    <location>
        <begin position="83"/>
        <end position="126"/>
    </location>
</feature>
<dbReference type="InterPro" id="IPR035644">
    <property type="entry name" value="MraZ_C"/>
</dbReference>
<evidence type="ECO:0000256" key="3">
    <source>
        <dbReference type="ARBA" id="ARBA00022737"/>
    </source>
</evidence>
<dbReference type="RefSeq" id="WP_148980962.1">
    <property type="nucleotide sequence ID" value="NZ_CP043315.1"/>
</dbReference>
<evidence type="ECO:0000313" key="9">
    <source>
        <dbReference type="EMBL" id="QEK38115.1"/>
    </source>
</evidence>
<evidence type="ECO:0000313" key="10">
    <source>
        <dbReference type="Proteomes" id="UP000325155"/>
    </source>
</evidence>
<dbReference type="CDD" id="cd16320">
    <property type="entry name" value="MraZ_N"/>
    <property type="match status" value="1"/>
</dbReference>
<dbReference type="InterPro" id="IPR038619">
    <property type="entry name" value="MraZ_sf"/>
</dbReference>
<dbReference type="CDD" id="cd16321">
    <property type="entry name" value="MraZ_C"/>
    <property type="match status" value="1"/>
</dbReference>
<keyword evidence="10" id="KW-1185">Reference proteome</keyword>
<dbReference type="AlphaFoldDB" id="A0A5C0UDJ4"/>
<dbReference type="EMBL" id="CP043315">
    <property type="protein sequence ID" value="QEK38115.1"/>
    <property type="molecule type" value="Genomic_DNA"/>
</dbReference>
<dbReference type="Proteomes" id="UP000325155">
    <property type="component" value="Chromosome"/>
</dbReference>
<evidence type="ECO:0000256" key="6">
    <source>
        <dbReference type="ARBA" id="ARBA00023163"/>
    </source>
</evidence>
<keyword evidence="6 7" id="KW-0804">Transcription</keyword>
<dbReference type="GO" id="GO:0009295">
    <property type="term" value="C:nucleoid"/>
    <property type="evidence" value="ECO:0007669"/>
    <property type="project" value="UniProtKB-SubCell"/>
</dbReference>
<accession>A0A5C0UDJ4</accession>
<dbReference type="Gene3D" id="3.40.1550.20">
    <property type="entry name" value="Transcriptional regulator MraZ domain"/>
    <property type="match status" value="1"/>
</dbReference>
<evidence type="ECO:0000256" key="7">
    <source>
        <dbReference type="HAMAP-Rule" id="MF_01008"/>
    </source>
</evidence>
<evidence type="ECO:0000256" key="1">
    <source>
        <dbReference type="ARBA" id="ARBA00013860"/>
    </source>
</evidence>
<sequence length="142" mass="16389">MNVFLSTYEKKIDKKGRVSTPGTFRNILSQESFHGFVAFKSYFLPTIDCFGISKMEKLSNKLENENPFTNHEANIEENVFADAVMIQFDSEGRTTISKELLDHAQVSSDLVFVGKGSTFQIWEPKLFSEHQENMRKRIKKEI</sequence>
<gene>
    <name evidence="7" type="primary">mraZ</name>
    <name evidence="9" type="ORF">FZC35_01875</name>
</gene>
<keyword evidence="4 7" id="KW-0805">Transcription regulation</keyword>
<keyword evidence="5 7" id="KW-0238">DNA-binding</keyword>
<dbReference type="SUPFAM" id="SSF89447">
    <property type="entry name" value="AbrB/MazE/MraZ-like"/>
    <property type="match status" value="1"/>
</dbReference>
<protein>
    <recommendedName>
        <fullName evidence="1 7">Transcriptional regulator MraZ</fullName>
    </recommendedName>
</protein>
<feature type="domain" description="SpoVT-AbrB" evidence="8">
    <location>
        <begin position="7"/>
        <end position="57"/>
    </location>
</feature>
<dbReference type="OrthoDB" id="9807753at2"/>
<proteinExistence type="inferred from homology"/>
<dbReference type="HAMAP" id="MF_01008">
    <property type="entry name" value="MraZ"/>
    <property type="match status" value="1"/>
</dbReference>
<dbReference type="GO" id="GO:2000143">
    <property type="term" value="P:negative regulation of DNA-templated transcription initiation"/>
    <property type="evidence" value="ECO:0007669"/>
    <property type="project" value="TreeGrafter"/>
</dbReference>
<keyword evidence="2 7" id="KW-0963">Cytoplasm</keyword>
<name>A0A5C0UDJ4_9PROT</name>
<organism evidence="9 10">
    <name type="scientific">Candidatus Cytomitobacter indipagum</name>
    <dbReference type="NCBI Taxonomy" id="2601575"/>
    <lineage>
        <taxon>Bacteria</taxon>
        <taxon>Pseudomonadati</taxon>
        <taxon>Pseudomonadota</taxon>
        <taxon>Alphaproteobacteria</taxon>
        <taxon>Holosporales</taxon>
        <taxon>Holosporaceae</taxon>
        <taxon>Candidatus Cytomitobacter</taxon>
    </lineage>
</organism>
<dbReference type="InterPro" id="IPR003444">
    <property type="entry name" value="MraZ"/>
</dbReference>
<dbReference type="GO" id="GO:0003700">
    <property type="term" value="F:DNA-binding transcription factor activity"/>
    <property type="evidence" value="ECO:0007669"/>
    <property type="project" value="UniProtKB-UniRule"/>
</dbReference>
<comment type="similarity">
    <text evidence="7">Belongs to the MraZ family.</text>
</comment>
<evidence type="ECO:0000256" key="2">
    <source>
        <dbReference type="ARBA" id="ARBA00022490"/>
    </source>
</evidence>
<keyword evidence="3" id="KW-0677">Repeat</keyword>
<dbReference type="PANTHER" id="PTHR34701">
    <property type="entry name" value="TRANSCRIPTIONAL REGULATOR MRAZ"/>
    <property type="match status" value="1"/>
</dbReference>
<dbReference type="Pfam" id="PF02381">
    <property type="entry name" value="MraZ"/>
    <property type="match status" value="1"/>
</dbReference>
<evidence type="ECO:0000256" key="4">
    <source>
        <dbReference type="ARBA" id="ARBA00023015"/>
    </source>
</evidence>
<dbReference type="GO" id="GO:0000976">
    <property type="term" value="F:transcription cis-regulatory region binding"/>
    <property type="evidence" value="ECO:0007669"/>
    <property type="project" value="TreeGrafter"/>
</dbReference>
<comment type="subcellular location">
    <subcellularLocation>
        <location evidence="7">Cytoplasm</location>
        <location evidence="7">Nucleoid</location>
    </subcellularLocation>
</comment>
<dbReference type="InterPro" id="IPR020603">
    <property type="entry name" value="MraZ_dom"/>
</dbReference>